<organism evidence="1">
    <name type="scientific">Pectinophora gossypiella</name>
    <name type="common">Cotton pink bollworm</name>
    <name type="synonym">Depressaria gossypiella</name>
    <dbReference type="NCBI Taxonomy" id="13191"/>
    <lineage>
        <taxon>Eukaryota</taxon>
        <taxon>Metazoa</taxon>
        <taxon>Ecdysozoa</taxon>
        <taxon>Arthropoda</taxon>
        <taxon>Hexapoda</taxon>
        <taxon>Insecta</taxon>
        <taxon>Pterygota</taxon>
        <taxon>Neoptera</taxon>
        <taxon>Endopterygota</taxon>
        <taxon>Lepidoptera</taxon>
        <taxon>Glossata</taxon>
        <taxon>Ditrysia</taxon>
        <taxon>Gelechioidea</taxon>
        <taxon>Gelechiidae</taxon>
        <taxon>Apatetrinae</taxon>
        <taxon>Pectinophora</taxon>
    </lineage>
</organism>
<reference evidence="1" key="1">
    <citation type="submission" date="2015-09" db="EMBL/GenBank/DDBJ databases">
        <title>De novo assembly of Pectinophora gossypiella (Pink Bollworm) gut transcriptome.</title>
        <authorList>
            <person name="Tassone E.E."/>
        </authorList>
    </citation>
    <scope>NUCLEOTIDE SEQUENCE</scope>
</reference>
<dbReference type="EMBL" id="GDQN01002264">
    <property type="protein sequence ID" value="JAT88790.1"/>
    <property type="molecule type" value="Transcribed_RNA"/>
</dbReference>
<name>A0A1E1WP72_PECGO</name>
<accession>A0A1E1WP72</accession>
<sequence length="346" mass="39176">MSSMGNDYEASAAQPRLNFHNLYIIPRHITSGRLVCAEAVLSPLSEVPVEELRLLVHGRGGQRLGLCLLAAFRSKIGFIEESGEKHEVREVHRHRQLDIDLANSTGVGRRRGQIVVRPHVHIATDDHLRQLEQCDRHGHHLRRVLPHADQRVVSVHHTVDAVVHDDEPARGGGVLGEGVPGVQQHGDVVVPVQEDEGFLAQHYEHRVAQLRQLREDEHPRPEAGHFVLLDKAWHTDGVVDAVVPEHVDELRQGPARAHDAEQRQRTVPYYQRAPELEPGPILHVVLPSEDECHVHTNIIKRYSPILSHPLPIIVMDKLVLKFENVRVVWCDVQVISNRFRLHGYCL</sequence>
<dbReference type="AlphaFoldDB" id="A0A1E1WP72"/>
<evidence type="ECO:0000313" key="1">
    <source>
        <dbReference type="EMBL" id="JAT88790.1"/>
    </source>
</evidence>
<gene>
    <name evidence="1" type="ORF">g.10151</name>
</gene>
<protein>
    <submittedName>
        <fullName evidence="1">Uncharacterized protein</fullName>
    </submittedName>
</protein>
<proteinExistence type="predicted"/>